<protein>
    <submittedName>
        <fullName evidence="3">Amidase</fullName>
    </submittedName>
</protein>
<proteinExistence type="predicted"/>
<dbReference type="Gene3D" id="3.90.1300.10">
    <property type="entry name" value="Amidase signature (AS) domain"/>
    <property type="match status" value="1"/>
</dbReference>
<dbReference type="InterPro" id="IPR036928">
    <property type="entry name" value="AS_sf"/>
</dbReference>
<evidence type="ECO:0000313" key="4">
    <source>
        <dbReference type="Proteomes" id="UP001597182"/>
    </source>
</evidence>
<evidence type="ECO:0000313" key="3">
    <source>
        <dbReference type="EMBL" id="MFD1237901.1"/>
    </source>
</evidence>
<keyword evidence="4" id="KW-1185">Reference proteome</keyword>
<feature type="region of interest" description="Disordered" evidence="1">
    <location>
        <begin position="36"/>
        <end position="55"/>
    </location>
</feature>
<feature type="domain" description="Amidase" evidence="2">
    <location>
        <begin position="88"/>
        <end position="474"/>
    </location>
</feature>
<dbReference type="InterPro" id="IPR023631">
    <property type="entry name" value="Amidase_dom"/>
</dbReference>
<organism evidence="3 4">
    <name type="scientific">Pseudonocardia benzenivorans</name>
    <dbReference type="NCBI Taxonomy" id="228005"/>
    <lineage>
        <taxon>Bacteria</taxon>
        <taxon>Bacillati</taxon>
        <taxon>Actinomycetota</taxon>
        <taxon>Actinomycetes</taxon>
        <taxon>Pseudonocardiales</taxon>
        <taxon>Pseudonocardiaceae</taxon>
        <taxon>Pseudonocardia</taxon>
    </lineage>
</organism>
<dbReference type="EMBL" id="JBHTMB010000311">
    <property type="protein sequence ID" value="MFD1237901.1"/>
    <property type="molecule type" value="Genomic_DNA"/>
</dbReference>
<dbReference type="Pfam" id="PF01425">
    <property type="entry name" value="Amidase"/>
    <property type="match status" value="1"/>
</dbReference>
<dbReference type="PANTHER" id="PTHR11895">
    <property type="entry name" value="TRANSAMIDASE"/>
    <property type="match status" value="1"/>
</dbReference>
<name>A0ABW3VS04_9PSEU</name>
<dbReference type="PANTHER" id="PTHR11895:SF176">
    <property type="entry name" value="AMIDASE AMID-RELATED"/>
    <property type="match status" value="1"/>
</dbReference>
<evidence type="ECO:0000259" key="2">
    <source>
        <dbReference type="Pfam" id="PF01425"/>
    </source>
</evidence>
<dbReference type="PROSITE" id="PS00571">
    <property type="entry name" value="AMIDASES"/>
    <property type="match status" value="1"/>
</dbReference>
<comment type="caution">
    <text evidence="3">The sequence shown here is derived from an EMBL/GenBank/DDBJ whole genome shotgun (WGS) entry which is preliminary data.</text>
</comment>
<dbReference type="Proteomes" id="UP001597182">
    <property type="component" value="Unassembled WGS sequence"/>
</dbReference>
<dbReference type="InterPro" id="IPR020556">
    <property type="entry name" value="Amidase_CS"/>
</dbReference>
<sequence length="488" mass="49217">MSALGVDAAADHLHALAERLRELPLGEAPGALTFTPVSGDGRHGDHRHSRPLSNGSIADARAAMDAGEVSAAELAEQALAVAGEHADDAIFIHLTASAARVQAAEADRSARARGPLHGIPVTVKNNLDVAGLPTTCGSPVFADRLATSDAEVVRRLRAAGAVVVGTTNLHEMAFGSTSVNPHTGAVANPRAPGHVAGGSSGGSAAAVALGIGFASLGTDAAGSIRMPASCCGVVGLKPTHGTVPLRGMVPTSMTHVDHIGPLTTSVADARLLLDVIAGPGPGAGDAAGLDGVAVGLPEAYFWTGLDSDVESVCRAAIGCLAAAGARPTPVACDIGELMPLLAVAMFAEAHVLHAPLIAAGPDRYSPALRDRLLAGGTVLGHDYVRALRARRLVVDRIAAALEGVDLLAMPTMPVPPVRIADVDDDPRVALMARHTSPFNQSGHPVISLPAGATPDGLPVGLQLVGHPYADRRLLALAEAAEAALAPGT</sequence>
<reference evidence="4" key="1">
    <citation type="journal article" date="2019" name="Int. J. Syst. Evol. Microbiol.">
        <title>The Global Catalogue of Microorganisms (GCM) 10K type strain sequencing project: providing services to taxonomists for standard genome sequencing and annotation.</title>
        <authorList>
            <consortium name="The Broad Institute Genomics Platform"/>
            <consortium name="The Broad Institute Genome Sequencing Center for Infectious Disease"/>
            <person name="Wu L."/>
            <person name="Ma J."/>
        </authorList>
    </citation>
    <scope>NUCLEOTIDE SEQUENCE [LARGE SCALE GENOMIC DNA]</scope>
    <source>
        <strain evidence="4">CCUG 49018</strain>
    </source>
</reference>
<accession>A0ABW3VS04</accession>
<dbReference type="InterPro" id="IPR000120">
    <property type="entry name" value="Amidase"/>
</dbReference>
<evidence type="ECO:0000256" key="1">
    <source>
        <dbReference type="SAM" id="MobiDB-lite"/>
    </source>
</evidence>
<dbReference type="SUPFAM" id="SSF75304">
    <property type="entry name" value="Amidase signature (AS) enzymes"/>
    <property type="match status" value="1"/>
</dbReference>
<gene>
    <name evidence="3" type="ORF">ACFQ34_31840</name>
</gene>
<dbReference type="RefSeq" id="WP_346090921.1">
    <property type="nucleotide sequence ID" value="NZ_BAABKS010000016.1"/>
</dbReference>